<evidence type="ECO:0000313" key="3">
    <source>
        <dbReference type="Proteomes" id="UP001523369"/>
    </source>
</evidence>
<dbReference type="SMART" id="SM00108">
    <property type="entry name" value="B_lectin"/>
    <property type="match status" value="1"/>
</dbReference>
<keyword evidence="3" id="KW-1185">Reference proteome</keyword>
<feature type="domain" description="Bulb-type lectin" evidence="1">
    <location>
        <begin position="111"/>
        <end position="222"/>
    </location>
</feature>
<dbReference type="InterPro" id="IPR036426">
    <property type="entry name" value="Bulb-type_lectin_dom_sf"/>
</dbReference>
<sequence length="222" mass="23968">MTTLEAAQAAMHTSEARIAFLAALVTRLYSEDQLRLPRAARIDDVGGLVALDGMVAALTTEQVRSAITALIDENPPFVEASAHAELRRVLRLGRPEPVRVSRAQGRAQDSGEFLVAGRRLNPGDKLTSANGRYTLAMQPDGNLVGYDGTKAFWDTGTWGRPGCYLVAEPNGRFTVMTPEGTVAWSQASGSPHAFLCIQDDRNIVIYFNDATPAAAWASHTNI</sequence>
<name>A0ABT1DU83_9ACTN</name>
<reference evidence="2 3" key="1">
    <citation type="submission" date="2022-06" db="EMBL/GenBank/DDBJ databases">
        <title>New Species of the Genus Actinoplanes, ActinopZanes ferrugineus.</title>
        <authorList>
            <person name="Ding P."/>
        </authorList>
    </citation>
    <scope>NUCLEOTIDE SEQUENCE [LARGE SCALE GENOMIC DNA]</scope>
    <source>
        <strain evidence="2 3">TRM88003</strain>
    </source>
</reference>
<comment type="caution">
    <text evidence="2">The sequence shown here is derived from an EMBL/GenBank/DDBJ whole genome shotgun (WGS) entry which is preliminary data.</text>
</comment>
<proteinExistence type="predicted"/>
<dbReference type="InterPro" id="IPR001480">
    <property type="entry name" value="Bulb-type_lectin_dom"/>
</dbReference>
<dbReference type="EMBL" id="JAMYJR010000031">
    <property type="protein sequence ID" value="MCO8274413.1"/>
    <property type="molecule type" value="Genomic_DNA"/>
</dbReference>
<dbReference type="RefSeq" id="WP_253240489.1">
    <property type="nucleotide sequence ID" value="NZ_JAMYJR010000031.1"/>
</dbReference>
<organism evidence="2 3">
    <name type="scientific">Paractinoplanes aksuensis</name>
    <dbReference type="NCBI Taxonomy" id="2939490"/>
    <lineage>
        <taxon>Bacteria</taxon>
        <taxon>Bacillati</taxon>
        <taxon>Actinomycetota</taxon>
        <taxon>Actinomycetes</taxon>
        <taxon>Micromonosporales</taxon>
        <taxon>Micromonosporaceae</taxon>
        <taxon>Paractinoplanes</taxon>
    </lineage>
</organism>
<evidence type="ECO:0000313" key="2">
    <source>
        <dbReference type="EMBL" id="MCO8274413.1"/>
    </source>
</evidence>
<gene>
    <name evidence="2" type="ORF">M1L60_27820</name>
</gene>
<protein>
    <recommendedName>
        <fullName evidence="1">Bulb-type lectin domain-containing protein</fullName>
    </recommendedName>
</protein>
<evidence type="ECO:0000259" key="1">
    <source>
        <dbReference type="PROSITE" id="PS50927"/>
    </source>
</evidence>
<dbReference type="SUPFAM" id="SSF51110">
    <property type="entry name" value="alpha-D-mannose-specific plant lectins"/>
    <property type="match status" value="1"/>
</dbReference>
<accession>A0ABT1DU83</accession>
<dbReference type="Proteomes" id="UP001523369">
    <property type="component" value="Unassembled WGS sequence"/>
</dbReference>
<dbReference type="Gene3D" id="2.90.10.30">
    <property type="match status" value="1"/>
</dbReference>
<dbReference type="PROSITE" id="PS50927">
    <property type="entry name" value="BULB_LECTIN"/>
    <property type="match status" value="1"/>
</dbReference>